<comment type="function">
    <text evidence="17">Folate-dependent enzyme, that displays both transferase and deaminase activity. Serves to channel one-carbon units from formiminoglutamate to the folate pool.</text>
</comment>
<dbReference type="Gene3D" id="3.30.70.670">
    <property type="entry name" value="Formiminotransferase, C-terminal subdomain"/>
    <property type="match status" value="1"/>
</dbReference>
<dbReference type="SMART" id="SM01222">
    <property type="entry name" value="FTCD_N"/>
    <property type="match status" value="1"/>
</dbReference>
<evidence type="ECO:0000256" key="14">
    <source>
        <dbReference type="ARBA" id="ARBA00023212"/>
    </source>
</evidence>
<evidence type="ECO:0000256" key="10">
    <source>
        <dbReference type="ARBA" id="ARBA00022679"/>
    </source>
</evidence>
<name>A0AAE4ZCX0_9BACT</name>
<dbReference type="SUPFAM" id="SSF101262">
    <property type="entry name" value="Methenyltetrahydrofolate cyclohydrolase-like"/>
    <property type="match status" value="1"/>
</dbReference>
<dbReference type="Gene3D" id="3.30.990.10">
    <property type="entry name" value="Formiminotransferase, N-terminal subdomain"/>
    <property type="match status" value="1"/>
</dbReference>
<dbReference type="Gene3D" id="1.20.120.680">
    <property type="entry name" value="Formiminotetrahydrofolate cyclodeaminase monomer, up-and-down helical bundle"/>
    <property type="match status" value="1"/>
</dbReference>
<evidence type="ECO:0000256" key="13">
    <source>
        <dbReference type="ARBA" id="ARBA00023034"/>
    </source>
</evidence>
<keyword evidence="15" id="KW-0456">Lyase</keyword>
<sequence length="611" mass="66671">MEKIVECVPNFSEGRNDAVIQRITDAIEAVSGVRLLDVDPGRDTNRTVVTFVGSPEAVEEAAFRAVERAAEVIDMREHQGAHPRFGATDVCPFVPVAGVSMEDCVEIARRVGARIGEELEIPVYLYEAAASRPERRNLARVRAGEYEGLEEKLGDPEWKPDFGPARMNPTAGATAVGAREFLIAYNIDLNTMDRRYANEIAYVLRERGRWKRVGNTEPFYYKGEVVRFPEDGTYPCGPCDFVGGSFEELERHYREAHGGDLGKRYEDLGIDPENPSGPVFIDGLFTHVKGIGWVIEDYKRAQISMNLTDYKVAAPHQVLEAARSEAAKRGIVITGSEIVGVIPYAAMREAAVFYLRRMRKSTGLPVPDLMETAIQSMGLRDVAPFDPEEKVLAMPRVDGPLVNRSTYDFVDEVSRDTPAPGGGSVAALAGALGGALAGMVANLSVGKGEFDAQYEELCSIAERAQQVKDALVVGVDDDTSAFDQVIDAMRMPRDTEEERQARQEAMQEGYKAATRVPLKTVRDCRDALALCVEMAELADPEMVSDVGTGAHMAAAGAHAAAYNVRINLRHIGDEDFNAEMSRSLSALIEECEALKSKAVTKVDAVLAASTA</sequence>
<dbReference type="GO" id="GO:0005814">
    <property type="term" value="C:centriole"/>
    <property type="evidence" value="ECO:0007669"/>
    <property type="project" value="UniProtKB-SubCell"/>
</dbReference>
<evidence type="ECO:0000259" key="21">
    <source>
        <dbReference type="SMART" id="SM01222"/>
    </source>
</evidence>
<dbReference type="AlphaFoldDB" id="A0AAE4ZCX0"/>
<comment type="similarity">
    <text evidence="5">In the C-terminal section; belongs to the cyclodeaminase/cyclohydrolase family.</text>
</comment>
<dbReference type="InterPro" id="IPR004227">
    <property type="entry name" value="Formiminotransferase_cat"/>
</dbReference>
<protein>
    <recommendedName>
        <fullName evidence="8">Formimidoyltransferase-cyclodeaminase</fullName>
        <ecNumber evidence="6">2.1.2.5</ecNumber>
        <ecNumber evidence="7">4.3.1.4</ecNumber>
    </recommendedName>
    <alternativeName>
        <fullName evidence="19">Formiminotransferase-cyclodeaminase</fullName>
    </alternativeName>
</protein>
<reference evidence="22 23" key="1">
    <citation type="submission" date="2020-01" db="EMBL/GenBank/DDBJ databases">
        <title>Genomes assembled from Gulf of Kutch pelagic sediment metagenomes.</title>
        <authorList>
            <person name="Chandrashekar M."/>
            <person name="Mahajan M.S."/>
            <person name="Dave K.J."/>
            <person name="Vatsa P."/>
            <person name="Nathani N.M."/>
        </authorList>
    </citation>
    <scope>NUCLEOTIDE SEQUENCE [LARGE SCALE GENOMIC DNA]</scope>
    <source>
        <strain evidence="22">KS3-K002</strain>
    </source>
</reference>
<proteinExistence type="inferred from homology"/>
<evidence type="ECO:0000256" key="4">
    <source>
        <dbReference type="ARBA" id="ARBA00008297"/>
    </source>
</evidence>
<dbReference type="InterPro" id="IPR037070">
    <property type="entry name" value="Formiminotransferase_C_sf"/>
</dbReference>
<evidence type="ECO:0000313" key="22">
    <source>
        <dbReference type="EMBL" id="NIR76316.1"/>
    </source>
</evidence>
<keyword evidence="16" id="KW-0511">Multifunctional enzyme</keyword>
<comment type="pathway">
    <text evidence="3">Amino-acid degradation; L-histidine degradation into L-glutamate; L-glutamate from N-formimidoyl-L-glutamate (transferase route): step 1/1.</text>
</comment>
<feature type="domain" description="Formiminotransferase N-terminal subdomain" evidence="21">
    <location>
        <begin position="3"/>
        <end position="180"/>
    </location>
</feature>
<dbReference type="FunFam" id="3.30.990.10:FF:000001">
    <property type="entry name" value="Formimidoyltransferase cyclodeaminase"/>
    <property type="match status" value="1"/>
</dbReference>
<dbReference type="GO" id="GO:0030412">
    <property type="term" value="F:formimidoyltetrahydrofolate cyclodeaminase activity"/>
    <property type="evidence" value="ECO:0007669"/>
    <property type="project" value="UniProtKB-EC"/>
</dbReference>
<dbReference type="SUPFAM" id="SSF55116">
    <property type="entry name" value="Formiminotransferase domain of formiminotransferase-cyclodeaminase"/>
    <property type="match status" value="2"/>
</dbReference>
<dbReference type="InterPro" id="IPR037064">
    <property type="entry name" value="Formiminotransferase_N_sf"/>
</dbReference>
<dbReference type="InterPro" id="IPR007044">
    <property type="entry name" value="Cyclodeamin/CycHdrlase"/>
</dbReference>
<evidence type="ECO:0000256" key="11">
    <source>
        <dbReference type="ARBA" id="ARBA00022808"/>
    </source>
</evidence>
<dbReference type="Pfam" id="PF04961">
    <property type="entry name" value="FTCD_C"/>
    <property type="match status" value="1"/>
</dbReference>
<evidence type="ECO:0000256" key="3">
    <source>
        <dbReference type="ARBA" id="ARBA00005082"/>
    </source>
</evidence>
<organism evidence="22 23">
    <name type="scientific">Candidatus Kutchimonas denitrificans</name>
    <dbReference type="NCBI Taxonomy" id="3056748"/>
    <lineage>
        <taxon>Bacteria</taxon>
        <taxon>Pseudomonadati</taxon>
        <taxon>Gemmatimonadota</taxon>
        <taxon>Gemmatimonadia</taxon>
        <taxon>Candidatus Palauibacterales</taxon>
        <taxon>Candidatus Palauibacteraceae</taxon>
        <taxon>Candidatus Kutchimonas</taxon>
    </lineage>
</organism>
<evidence type="ECO:0000256" key="7">
    <source>
        <dbReference type="ARBA" id="ARBA00012998"/>
    </source>
</evidence>
<evidence type="ECO:0000256" key="16">
    <source>
        <dbReference type="ARBA" id="ARBA00023268"/>
    </source>
</evidence>
<dbReference type="PANTHER" id="PTHR12234">
    <property type="entry name" value="FORMIMINOTRANSFERASE-CYCLODEAMINASE"/>
    <property type="match status" value="1"/>
</dbReference>
<dbReference type="Pfam" id="PF02971">
    <property type="entry name" value="FTCD"/>
    <property type="match status" value="1"/>
</dbReference>
<dbReference type="InterPro" id="IPR012886">
    <property type="entry name" value="Formiminotransferase_N"/>
</dbReference>
<dbReference type="Pfam" id="PF07837">
    <property type="entry name" value="FTCD_N"/>
    <property type="match status" value="1"/>
</dbReference>
<dbReference type="EMBL" id="JAACAK010000120">
    <property type="protein sequence ID" value="NIR76316.1"/>
    <property type="molecule type" value="Genomic_DNA"/>
</dbReference>
<comment type="subcellular location">
    <subcellularLocation>
        <location evidence="1">Cytoplasm</location>
        <location evidence="1">Cytoskeleton</location>
        <location evidence="1">Microtubule organizing center</location>
        <location evidence="1">Centrosome</location>
        <location evidence="1">Centriole</location>
    </subcellularLocation>
    <subcellularLocation>
        <location evidence="2">Golgi apparatus</location>
    </subcellularLocation>
</comment>
<dbReference type="SMART" id="SM01221">
    <property type="entry name" value="FTCD"/>
    <property type="match status" value="1"/>
</dbReference>
<evidence type="ECO:0000313" key="23">
    <source>
        <dbReference type="Proteomes" id="UP000702544"/>
    </source>
</evidence>
<evidence type="ECO:0000256" key="5">
    <source>
        <dbReference type="ARBA" id="ARBA00010825"/>
    </source>
</evidence>
<evidence type="ECO:0000256" key="6">
    <source>
        <dbReference type="ARBA" id="ARBA00012252"/>
    </source>
</evidence>
<evidence type="ECO:0000259" key="20">
    <source>
        <dbReference type="SMART" id="SM01221"/>
    </source>
</evidence>
<evidence type="ECO:0000256" key="1">
    <source>
        <dbReference type="ARBA" id="ARBA00004114"/>
    </source>
</evidence>
<dbReference type="InterPro" id="IPR022384">
    <property type="entry name" value="FormiminoTrfase_cat_dom_sf"/>
</dbReference>
<dbReference type="PANTHER" id="PTHR12234:SF0">
    <property type="entry name" value="FORMIMIDOYLTRANSFERASE-CYCLODEAMINASE"/>
    <property type="match status" value="1"/>
</dbReference>
<dbReference type="InterPro" id="IPR013802">
    <property type="entry name" value="Formiminotransferase_C"/>
</dbReference>
<dbReference type="NCBIfam" id="TIGR02024">
    <property type="entry name" value="FtcD"/>
    <property type="match status" value="1"/>
</dbReference>
<keyword evidence="10 22" id="KW-0808">Transferase</keyword>
<keyword evidence="9" id="KW-0963">Cytoplasm</keyword>
<comment type="subunit">
    <text evidence="18">Homooctamer, including four polyglutamate binding sites. The subunits are arranged as a tetramer of dimers, and form a planar ring-shaped structure.</text>
</comment>
<dbReference type="Proteomes" id="UP000702544">
    <property type="component" value="Unassembled WGS sequence"/>
</dbReference>
<dbReference type="InterPro" id="IPR051623">
    <property type="entry name" value="FTCD"/>
</dbReference>
<keyword evidence="11" id="KW-0369">Histidine metabolism</keyword>
<dbReference type="GO" id="GO:0006547">
    <property type="term" value="P:L-histidine metabolic process"/>
    <property type="evidence" value="ECO:0007669"/>
    <property type="project" value="UniProtKB-KW"/>
</dbReference>
<keyword evidence="14" id="KW-0206">Cytoskeleton</keyword>
<evidence type="ECO:0000256" key="17">
    <source>
        <dbReference type="ARBA" id="ARBA00025506"/>
    </source>
</evidence>
<evidence type="ECO:0000256" key="19">
    <source>
        <dbReference type="ARBA" id="ARBA00030029"/>
    </source>
</evidence>
<evidence type="ECO:0000256" key="12">
    <source>
        <dbReference type="ARBA" id="ARBA00022954"/>
    </source>
</evidence>
<accession>A0AAE4ZCX0</accession>
<feature type="domain" description="Formiminotransferase C-terminal subdomain" evidence="20">
    <location>
        <begin position="279"/>
        <end position="395"/>
    </location>
</feature>
<evidence type="ECO:0000256" key="8">
    <source>
        <dbReference type="ARBA" id="ARBA00017787"/>
    </source>
</evidence>
<evidence type="ECO:0000256" key="2">
    <source>
        <dbReference type="ARBA" id="ARBA00004555"/>
    </source>
</evidence>
<keyword evidence="13" id="KW-0333">Golgi apparatus</keyword>
<dbReference type="EC" id="2.1.2.5" evidence="6"/>
<evidence type="ECO:0000256" key="15">
    <source>
        <dbReference type="ARBA" id="ARBA00023239"/>
    </source>
</evidence>
<comment type="caution">
    <text evidence="22">The sequence shown here is derived from an EMBL/GenBank/DDBJ whole genome shotgun (WGS) entry which is preliminary data.</text>
</comment>
<evidence type="ECO:0000256" key="18">
    <source>
        <dbReference type="ARBA" id="ARBA00025915"/>
    </source>
</evidence>
<evidence type="ECO:0000256" key="9">
    <source>
        <dbReference type="ARBA" id="ARBA00022490"/>
    </source>
</evidence>
<dbReference type="GO" id="GO:0030409">
    <property type="term" value="F:glutamate formimidoyltransferase activity"/>
    <property type="evidence" value="ECO:0007669"/>
    <property type="project" value="UniProtKB-EC"/>
</dbReference>
<dbReference type="EC" id="4.3.1.4" evidence="7"/>
<keyword evidence="12" id="KW-0290">Folate-binding</keyword>
<dbReference type="GO" id="GO:0005542">
    <property type="term" value="F:folic acid binding"/>
    <property type="evidence" value="ECO:0007669"/>
    <property type="project" value="UniProtKB-KW"/>
</dbReference>
<comment type="similarity">
    <text evidence="4">In the N-terminal section; belongs to the formiminotransferase family.</text>
</comment>
<gene>
    <name evidence="22" type="primary">ftcD</name>
    <name evidence="22" type="ORF">GWO12_14575</name>
</gene>
<dbReference type="InterPro" id="IPR036178">
    <property type="entry name" value="Formintransfe-cycloase-like_sf"/>
</dbReference>